<comment type="caution">
    <text evidence="2">The sequence shown here is derived from an EMBL/GenBank/DDBJ whole genome shotgun (WGS) entry which is preliminary data.</text>
</comment>
<dbReference type="InterPro" id="IPR016176">
    <property type="entry name" value="Cbl-dep_enz_cat"/>
</dbReference>
<organism evidence="2 3">
    <name type="scientific">Belliella marina</name>
    <dbReference type="NCBI Taxonomy" id="1644146"/>
    <lineage>
        <taxon>Bacteria</taxon>
        <taxon>Pseudomonadati</taxon>
        <taxon>Bacteroidota</taxon>
        <taxon>Cytophagia</taxon>
        <taxon>Cytophagales</taxon>
        <taxon>Cyclobacteriaceae</taxon>
        <taxon>Belliella</taxon>
    </lineage>
</organism>
<dbReference type="RefSeq" id="WP_376882557.1">
    <property type="nucleotide sequence ID" value="NZ_JBHUHR010000001.1"/>
</dbReference>
<dbReference type="Pfam" id="PF01642">
    <property type="entry name" value="MM_CoA_mutase"/>
    <property type="match status" value="1"/>
</dbReference>
<dbReference type="EMBL" id="JBHUHR010000001">
    <property type="protein sequence ID" value="MFD2033348.1"/>
    <property type="molecule type" value="Genomic_DNA"/>
</dbReference>
<evidence type="ECO:0000313" key="2">
    <source>
        <dbReference type="EMBL" id="MFD2033348.1"/>
    </source>
</evidence>
<evidence type="ECO:0000259" key="1">
    <source>
        <dbReference type="Pfam" id="PF01642"/>
    </source>
</evidence>
<reference evidence="3" key="1">
    <citation type="journal article" date="2019" name="Int. J. Syst. Evol. Microbiol.">
        <title>The Global Catalogue of Microorganisms (GCM) 10K type strain sequencing project: providing services to taxonomists for standard genome sequencing and annotation.</title>
        <authorList>
            <consortium name="The Broad Institute Genomics Platform"/>
            <consortium name="The Broad Institute Genome Sequencing Center for Infectious Disease"/>
            <person name="Wu L."/>
            <person name="Ma J."/>
        </authorList>
    </citation>
    <scope>NUCLEOTIDE SEQUENCE [LARGE SCALE GENOMIC DNA]</scope>
    <source>
        <strain evidence="3">CGMCC 1.15180</strain>
    </source>
</reference>
<gene>
    <name evidence="2" type="ORF">ACFSKL_01025</name>
</gene>
<protein>
    <submittedName>
        <fullName evidence="2">Methylmalonyl-CoA mutase family protein</fullName>
    </submittedName>
</protein>
<dbReference type="PANTHER" id="PTHR48101">
    <property type="entry name" value="METHYLMALONYL-COA MUTASE, MITOCHONDRIAL-RELATED"/>
    <property type="match status" value="1"/>
</dbReference>
<proteinExistence type="predicted"/>
<sequence>MKKRLLDDFEPTSKEDWIAQAIKDLKGKNFEETLVSQSLEGFAIQPFYTREDTAEYLGLKEFHHKINPKPEVPGSQARVWSNTVRISVNSEKESNVVILDSLQNGADGIVLDLKGLVDFSILLKGVQPSYIQIFLEPKENPIQVFGDFKSWLMSEGHGFSAVFGGVIWDGSVQFLTRSTERKEVRRVCKELVGMGKELPHFRSLTIQSSHYHNSGANVVQELAFSLGFLIDLIDDLNSEKIDTSELFGNLIFQTAVGADYFMEIAKVKLIRIMLQKLASLYQLAINPEEIFIYVQTGFWSKSGVDLQTNMLRNTTEAMSAILGGCNALEVLRHDVVGHEPSGFSLRMSRNISNILKEESYFDRVLDPVAGSYFLEKLIGEIFEKVQNRLVEIEDLGGWWDAVGKNLLQAEIKETRKYRQQMVMEGKKVKVGVNRYLSGKENAVLSSEAENNESIEQLKISRESCLSEFVDPSMP</sequence>
<dbReference type="Gene3D" id="3.20.20.240">
    <property type="entry name" value="Methylmalonyl-CoA mutase"/>
    <property type="match status" value="1"/>
</dbReference>
<dbReference type="Proteomes" id="UP001597361">
    <property type="component" value="Unassembled WGS sequence"/>
</dbReference>
<keyword evidence="3" id="KW-1185">Reference proteome</keyword>
<evidence type="ECO:0000313" key="3">
    <source>
        <dbReference type="Proteomes" id="UP001597361"/>
    </source>
</evidence>
<accession>A0ABW4VFE3</accession>
<name>A0ABW4VFE3_9BACT</name>
<dbReference type="SUPFAM" id="SSF51703">
    <property type="entry name" value="Cobalamin (vitamin B12)-dependent enzymes"/>
    <property type="match status" value="1"/>
</dbReference>
<feature type="domain" description="Methylmalonyl-CoA mutase alpha/beta chain catalytic" evidence="1">
    <location>
        <begin position="182"/>
        <end position="460"/>
    </location>
</feature>
<dbReference type="InterPro" id="IPR006099">
    <property type="entry name" value="MeMalonylCoA_mutase_a/b_cat"/>
</dbReference>
<dbReference type="PANTHER" id="PTHR48101:SF1">
    <property type="entry name" value="METHYLMALONYL-COA MUTASE, LARGE SUBUNIT"/>
    <property type="match status" value="1"/>
</dbReference>